<dbReference type="SUPFAM" id="SSF56112">
    <property type="entry name" value="Protein kinase-like (PK-like)"/>
    <property type="match status" value="1"/>
</dbReference>
<dbReference type="InterPro" id="IPR002575">
    <property type="entry name" value="Aminoglycoside_PTrfase"/>
</dbReference>
<dbReference type="Gene3D" id="3.30.200.20">
    <property type="entry name" value="Phosphorylase Kinase, domain 1"/>
    <property type="match status" value="1"/>
</dbReference>
<dbReference type="PANTHER" id="PTHR47829:SF1">
    <property type="entry name" value="HAD FAMILY PHOSPHATASE"/>
    <property type="match status" value="1"/>
</dbReference>
<reference evidence="2 3" key="1">
    <citation type="journal article" date="2015" name="Genome Announc.">
        <title>Draft Genome Sequence of Norvancomycin-Producing Strain Amycolatopsis orientalis CPCC200066.</title>
        <authorList>
            <person name="Lei X."/>
            <person name="Yuan F."/>
            <person name="Shi Y."/>
            <person name="Li X."/>
            <person name="Wang L."/>
            <person name="Hong B."/>
        </authorList>
    </citation>
    <scope>NUCLEOTIDE SEQUENCE [LARGE SCALE GENOMIC DNA]</scope>
    <source>
        <strain evidence="2 3">B-37</strain>
    </source>
</reference>
<dbReference type="InterPro" id="IPR052898">
    <property type="entry name" value="ACAD10-like"/>
</dbReference>
<dbReference type="AlphaFoldDB" id="A0A193BUF3"/>
<dbReference type="KEGG" id="aori:SD37_09495"/>
<dbReference type="Gene3D" id="3.90.1200.10">
    <property type="match status" value="1"/>
</dbReference>
<feature type="domain" description="Aminoglycoside phosphotransferase" evidence="1">
    <location>
        <begin position="33"/>
        <end position="260"/>
    </location>
</feature>
<dbReference type="CDD" id="cd05154">
    <property type="entry name" value="ACAD10_11_N-like"/>
    <property type="match status" value="1"/>
</dbReference>
<organism evidence="2 3">
    <name type="scientific">Amycolatopsis orientalis</name>
    <name type="common">Nocardia orientalis</name>
    <dbReference type="NCBI Taxonomy" id="31958"/>
    <lineage>
        <taxon>Bacteria</taxon>
        <taxon>Bacillati</taxon>
        <taxon>Actinomycetota</taxon>
        <taxon>Actinomycetes</taxon>
        <taxon>Pseudonocardiales</taxon>
        <taxon>Pseudonocardiaceae</taxon>
        <taxon>Amycolatopsis</taxon>
    </lineage>
</organism>
<accession>A0A193BUF3</accession>
<sequence length="342" mass="36886">MPEQHSLPGLDITRLSEWFSATLAAEGRPLTGRLLVGGRSNLTFEITDGVSTWIVRRPPLGQGTGTAHDMAREYRVMAALQGTSVPVPETFALCESVDVIGAPFYVMARVGGTPYRRAAQLEPFGADVTRAISAELVDTLVALHEVDPASVGLGDFGRSQGFLERQVRRWHRQLGASYEGDLPAADELLARLAARVPPDRAPAIVHGDYRLDNVLIDERHRAAAILDWEMATLGDPLTDLALLVVYQQLGEMFGGEAVADASSAPGFLTGREMVHRYAEGSGRDPSPLGFHLGLAAFKVAAIIQGINVRHLQGRTVGPGFDQFTGMVEPLLEVGLTALDEHH</sequence>
<protein>
    <submittedName>
        <fullName evidence="2">Acyl-CoA dehydrogenase</fullName>
    </submittedName>
</protein>
<dbReference type="STRING" id="31958.SD37_09495"/>
<evidence type="ECO:0000313" key="2">
    <source>
        <dbReference type="EMBL" id="ANN15856.1"/>
    </source>
</evidence>
<dbReference type="Proteomes" id="UP000093695">
    <property type="component" value="Chromosome"/>
</dbReference>
<gene>
    <name evidence="2" type="ORF">SD37_09495</name>
</gene>
<dbReference type="PANTHER" id="PTHR47829">
    <property type="entry name" value="HYDROLASE, PUTATIVE (AFU_ORTHOLOGUE AFUA_1G12880)-RELATED"/>
    <property type="match status" value="1"/>
</dbReference>
<name>A0A193BUF3_AMYOR</name>
<dbReference type="InterPro" id="IPR011009">
    <property type="entry name" value="Kinase-like_dom_sf"/>
</dbReference>
<proteinExistence type="predicted"/>
<dbReference type="Pfam" id="PF01636">
    <property type="entry name" value="APH"/>
    <property type="match status" value="1"/>
</dbReference>
<dbReference type="InterPro" id="IPR041726">
    <property type="entry name" value="ACAD10_11_N"/>
</dbReference>
<keyword evidence="3" id="KW-1185">Reference proteome</keyword>
<dbReference type="EMBL" id="CP016174">
    <property type="protein sequence ID" value="ANN15856.1"/>
    <property type="molecule type" value="Genomic_DNA"/>
</dbReference>
<evidence type="ECO:0000313" key="3">
    <source>
        <dbReference type="Proteomes" id="UP000093695"/>
    </source>
</evidence>
<evidence type="ECO:0000259" key="1">
    <source>
        <dbReference type="Pfam" id="PF01636"/>
    </source>
</evidence>